<name>A0A5B7D4W7_PORTR</name>
<accession>A0A5B7D4W7</accession>
<evidence type="ECO:0000313" key="1">
    <source>
        <dbReference type="EMBL" id="MPC15073.1"/>
    </source>
</evidence>
<sequence length="69" mass="7909">MNESFKTAFTEEEDFTEPNRILHCQGLRKITVHKEEIGRLLENLDVRETMGPDGVSGWALKQCSLEINC</sequence>
<protein>
    <submittedName>
        <fullName evidence="1">Uncharacterized protein</fullName>
    </submittedName>
</protein>
<comment type="caution">
    <text evidence="1">The sequence shown here is derived from an EMBL/GenBank/DDBJ whole genome shotgun (WGS) entry which is preliminary data.</text>
</comment>
<reference evidence="1 2" key="1">
    <citation type="submission" date="2019-05" db="EMBL/GenBank/DDBJ databases">
        <title>Another draft genome of Portunus trituberculatus and its Hox gene families provides insights of decapod evolution.</title>
        <authorList>
            <person name="Jeong J.-H."/>
            <person name="Song I."/>
            <person name="Kim S."/>
            <person name="Choi T."/>
            <person name="Kim D."/>
            <person name="Ryu S."/>
            <person name="Kim W."/>
        </authorList>
    </citation>
    <scope>NUCLEOTIDE SEQUENCE [LARGE SCALE GENOMIC DNA]</scope>
    <source>
        <tissue evidence="1">Muscle</tissue>
    </source>
</reference>
<dbReference type="AlphaFoldDB" id="A0A5B7D4W7"/>
<gene>
    <name evidence="1" type="ORF">E2C01_007856</name>
</gene>
<keyword evidence="2" id="KW-1185">Reference proteome</keyword>
<organism evidence="1 2">
    <name type="scientific">Portunus trituberculatus</name>
    <name type="common">Swimming crab</name>
    <name type="synonym">Neptunus trituberculatus</name>
    <dbReference type="NCBI Taxonomy" id="210409"/>
    <lineage>
        <taxon>Eukaryota</taxon>
        <taxon>Metazoa</taxon>
        <taxon>Ecdysozoa</taxon>
        <taxon>Arthropoda</taxon>
        <taxon>Crustacea</taxon>
        <taxon>Multicrustacea</taxon>
        <taxon>Malacostraca</taxon>
        <taxon>Eumalacostraca</taxon>
        <taxon>Eucarida</taxon>
        <taxon>Decapoda</taxon>
        <taxon>Pleocyemata</taxon>
        <taxon>Brachyura</taxon>
        <taxon>Eubrachyura</taxon>
        <taxon>Portunoidea</taxon>
        <taxon>Portunidae</taxon>
        <taxon>Portuninae</taxon>
        <taxon>Portunus</taxon>
    </lineage>
</organism>
<proteinExistence type="predicted"/>
<dbReference type="Proteomes" id="UP000324222">
    <property type="component" value="Unassembled WGS sequence"/>
</dbReference>
<evidence type="ECO:0000313" key="2">
    <source>
        <dbReference type="Proteomes" id="UP000324222"/>
    </source>
</evidence>
<dbReference type="EMBL" id="VSRR010000400">
    <property type="protein sequence ID" value="MPC15073.1"/>
    <property type="molecule type" value="Genomic_DNA"/>
</dbReference>